<dbReference type="GO" id="GO:0016740">
    <property type="term" value="F:transferase activity"/>
    <property type="evidence" value="ECO:0007669"/>
    <property type="project" value="UniProtKB-KW"/>
</dbReference>
<dbReference type="Gene3D" id="3.90.550.10">
    <property type="entry name" value="Spore Coat Polysaccharide Biosynthesis Protein SpsA, Chain A"/>
    <property type="match status" value="1"/>
</dbReference>
<dbReference type="PANTHER" id="PTHR43685:SF2">
    <property type="entry name" value="GLYCOSYLTRANSFERASE 2-LIKE DOMAIN-CONTAINING PROTEIN"/>
    <property type="match status" value="1"/>
</dbReference>
<dbReference type="Proteomes" id="UP000198859">
    <property type="component" value="Chromosome I"/>
</dbReference>
<dbReference type="CDD" id="cd00761">
    <property type="entry name" value="Glyco_tranf_GTA_type"/>
    <property type="match status" value="1"/>
</dbReference>
<dbReference type="STRING" id="642780.SAMN04488570_0592"/>
<reference evidence="3" key="1">
    <citation type="submission" date="2016-10" db="EMBL/GenBank/DDBJ databases">
        <authorList>
            <person name="Varghese N."/>
            <person name="Submissions S."/>
        </authorList>
    </citation>
    <scope>NUCLEOTIDE SEQUENCE [LARGE SCALE GENOMIC DNA]</scope>
    <source>
        <strain evidence="3">DSM 22127</strain>
    </source>
</reference>
<organism evidence="2 3">
    <name type="scientific">Nocardioides scoriae</name>
    <dbReference type="NCBI Taxonomy" id="642780"/>
    <lineage>
        <taxon>Bacteria</taxon>
        <taxon>Bacillati</taxon>
        <taxon>Actinomycetota</taxon>
        <taxon>Actinomycetes</taxon>
        <taxon>Propionibacteriales</taxon>
        <taxon>Nocardioidaceae</taxon>
        <taxon>Nocardioides</taxon>
    </lineage>
</organism>
<protein>
    <submittedName>
        <fullName evidence="2">Glycosyltransferase, GT2 family</fullName>
    </submittedName>
</protein>
<keyword evidence="3" id="KW-1185">Reference proteome</keyword>
<dbReference type="Pfam" id="PF00535">
    <property type="entry name" value="Glycos_transf_2"/>
    <property type="match status" value="1"/>
</dbReference>
<dbReference type="EMBL" id="LT629757">
    <property type="protein sequence ID" value="SDR86506.1"/>
    <property type="molecule type" value="Genomic_DNA"/>
</dbReference>
<sequence length="260" mass="28183">MSVLFVVPTLGRRPELLERSLASIAAQGRDDVDLVVVAPRGADLGDALERVGARRVADPGRGGISGALNAGLAAARPGTTWFAWLGDDDLLAPGSLDTTVAALEADDRAVLAYGWCDYVDDRDQVVFRSRAGRLARAILTFGPNLVPQPGSLMRYDAVRAVGGLDESVRLALDLDLFLRLRRRGRVVAVPRTLAAFRWHAGSSTVEQGEASMEESDQVRMRYMPRPVAAAYDVGRWPGRWALRLAKRRVDRNVARAALAG</sequence>
<dbReference type="InterPro" id="IPR050834">
    <property type="entry name" value="Glycosyltransf_2"/>
</dbReference>
<dbReference type="AlphaFoldDB" id="A0A1H1MIE7"/>
<accession>A0A1H1MIE7</accession>
<keyword evidence="2" id="KW-0808">Transferase</keyword>
<dbReference type="OrthoDB" id="3177103at2"/>
<evidence type="ECO:0000259" key="1">
    <source>
        <dbReference type="Pfam" id="PF00535"/>
    </source>
</evidence>
<evidence type="ECO:0000313" key="3">
    <source>
        <dbReference type="Proteomes" id="UP000198859"/>
    </source>
</evidence>
<evidence type="ECO:0000313" key="2">
    <source>
        <dbReference type="EMBL" id="SDR86506.1"/>
    </source>
</evidence>
<feature type="domain" description="Glycosyltransferase 2-like" evidence="1">
    <location>
        <begin position="6"/>
        <end position="130"/>
    </location>
</feature>
<proteinExistence type="predicted"/>
<dbReference type="InterPro" id="IPR001173">
    <property type="entry name" value="Glyco_trans_2-like"/>
</dbReference>
<gene>
    <name evidence="2" type="ORF">SAMN04488570_0592</name>
</gene>
<name>A0A1H1MIE7_9ACTN</name>
<dbReference type="SUPFAM" id="SSF53448">
    <property type="entry name" value="Nucleotide-diphospho-sugar transferases"/>
    <property type="match status" value="1"/>
</dbReference>
<dbReference type="InterPro" id="IPR029044">
    <property type="entry name" value="Nucleotide-diphossugar_trans"/>
</dbReference>
<dbReference type="RefSeq" id="WP_091725874.1">
    <property type="nucleotide sequence ID" value="NZ_LT629757.1"/>
</dbReference>
<dbReference type="PANTHER" id="PTHR43685">
    <property type="entry name" value="GLYCOSYLTRANSFERASE"/>
    <property type="match status" value="1"/>
</dbReference>